<protein>
    <recommendedName>
        <fullName evidence="6">Carboxylic ester hydrolase</fullName>
        <ecNumber evidence="6">3.1.1.-</ecNumber>
    </recommendedName>
</protein>
<dbReference type="InterPro" id="IPR019826">
    <property type="entry name" value="Carboxylesterase_B_AS"/>
</dbReference>
<evidence type="ECO:0000256" key="6">
    <source>
        <dbReference type="RuleBase" id="RU361235"/>
    </source>
</evidence>
<dbReference type="PROSITE" id="PS00122">
    <property type="entry name" value="CARBOXYLESTERASE_B_1"/>
    <property type="match status" value="1"/>
</dbReference>
<dbReference type="Gene3D" id="3.40.50.1820">
    <property type="entry name" value="alpha/beta hydrolase"/>
    <property type="match status" value="1"/>
</dbReference>
<keyword evidence="7" id="KW-0472">Membrane</keyword>
<dbReference type="EMBL" id="KX015865">
    <property type="protein sequence ID" value="ARM65394.1"/>
    <property type="molecule type" value="mRNA"/>
</dbReference>
<reference evidence="9" key="1">
    <citation type="submission" date="2016-04" db="EMBL/GenBank/DDBJ databases">
        <title>Molecular identification and expression profiling of carboxylesterase genes associated with odorant degradation in the tea geometrid, Ectropis obliqua Prout.</title>
        <authorList>
            <person name="Mao T.-F."/>
            <person name="Zhang Y.-X."/>
            <person name="Wu J.-J."/>
            <person name="Sun L."/>
        </authorList>
    </citation>
    <scope>NUCLEOTIDE SEQUENCE</scope>
</reference>
<evidence type="ECO:0000256" key="3">
    <source>
        <dbReference type="ARBA" id="ARBA00022801"/>
    </source>
</evidence>
<feature type="transmembrane region" description="Helical" evidence="7">
    <location>
        <begin position="6"/>
        <end position="26"/>
    </location>
</feature>
<evidence type="ECO:0000256" key="5">
    <source>
        <dbReference type="ARBA" id="ARBA00023180"/>
    </source>
</evidence>
<sequence length="585" mass="66543">MGVEYVSWFSIAVVFSGWVCVALGTCPQPACEVRVRIESGWVRGRVRAAEDGSPYVSFRGVPYAKPPLAERRFKELEPPEPWDYVYDAAEDSAACPQKDFIYSRLPLQLKGQSEDCLYMNVHAPVTALPKDNSKNNLVPVIVVVHGGGFQAGAGLTDMHGPEYLLRNDVVVMTFNHRINIFGYLSLDTAKIPGNQALRDVIFFLRWVQRNARAFGGNPDDVTLLGHSTGATVAHLVSLSLPARGLIHKVILMSGTAHPNYFSTSKAHAKNVANRLLTALGINSTDTDEIHERLTQEPLINLMYALNIVQSKGDVILLNLVPVVESKFPDVTTVIDDDPFALMREGRGREYPLVVGFTTGEFNYFKLQILSSDIVKRLENDATILLPARLRDHFPRKEQERLANEMKKWYFKKEVTLDEAILSYSDMYYVQPALAVAEWRSYWGAPVYLYQFAYESERNIIKEANWCKYTKVAHVEDLTYLFRINSLLQDYVAFPPKNNDDLMKEWLPTLFTNFARCSNPTCTTDEAQWPPLAPGRLQYQNIGVPKVYEMRNLTARQHDVLQLYEQLDEQTRNVVQQLRKHKKSRD</sequence>
<dbReference type="SUPFAM" id="SSF53474">
    <property type="entry name" value="alpha/beta-Hydrolases"/>
    <property type="match status" value="1"/>
</dbReference>
<dbReference type="Pfam" id="PF00135">
    <property type="entry name" value="COesterase"/>
    <property type="match status" value="1"/>
</dbReference>
<evidence type="ECO:0000256" key="2">
    <source>
        <dbReference type="ARBA" id="ARBA00022487"/>
    </source>
</evidence>
<evidence type="ECO:0000256" key="7">
    <source>
        <dbReference type="SAM" id="Phobius"/>
    </source>
</evidence>
<keyword evidence="2" id="KW-0719">Serine esterase</keyword>
<name>A0A2U3T8L0_ECTOB</name>
<evidence type="ECO:0000256" key="1">
    <source>
        <dbReference type="ARBA" id="ARBA00005964"/>
    </source>
</evidence>
<feature type="domain" description="Carboxylesterase type B" evidence="8">
    <location>
        <begin position="34"/>
        <end position="548"/>
    </location>
</feature>
<dbReference type="PANTHER" id="PTHR43142">
    <property type="entry name" value="CARBOXYLIC ESTER HYDROLASE"/>
    <property type="match status" value="1"/>
</dbReference>
<dbReference type="GO" id="GO:0052689">
    <property type="term" value="F:carboxylic ester hydrolase activity"/>
    <property type="evidence" value="ECO:0007669"/>
    <property type="project" value="UniProtKB-KW"/>
</dbReference>
<organism evidence="9">
    <name type="scientific">Ectropis obliqua</name>
    <name type="common">Tea geometrid moth</name>
    <dbReference type="NCBI Taxonomy" id="248899"/>
    <lineage>
        <taxon>Eukaryota</taxon>
        <taxon>Metazoa</taxon>
        <taxon>Ecdysozoa</taxon>
        <taxon>Arthropoda</taxon>
        <taxon>Hexapoda</taxon>
        <taxon>Insecta</taxon>
        <taxon>Pterygota</taxon>
        <taxon>Neoptera</taxon>
        <taxon>Endopterygota</taxon>
        <taxon>Lepidoptera</taxon>
        <taxon>Glossata</taxon>
        <taxon>Ditrysia</taxon>
        <taxon>Geometroidea</taxon>
        <taxon>Geometridae</taxon>
        <taxon>Ennominae</taxon>
        <taxon>Ectropis</taxon>
    </lineage>
</organism>
<keyword evidence="3 6" id="KW-0378">Hydrolase</keyword>
<dbReference type="InterPro" id="IPR002018">
    <property type="entry name" value="CarbesteraseB"/>
</dbReference>
<keyword evidence="7" id="KW-0812">Transmembrane</keyword>
<dbReference type="AlphaFoldDB" id="A0A2U3T8L0"/>
<comment type="similarity">
    <text evidence="1 6">Belongs to the type-B carboxylesterase/lipase family.</text>
</comment>
<keyword evidence="4" id="KW-1015">Disulfide bond</keyword>
<proteinExistence type="evidence at transcript level"/>
<evidence type="ECO:0000256" key="4">
    <source>
        <dbReference type="ARBA" id="ARBA00023157"/>
    </source>
</evidence>
<keyword evidence="5" id="KW-0325">Glycoprotein</keyword>
<keyword evidence="7" id="KW-1133">Transmembrane helix</keyword>
<evidence type="ECO:0000313" key="9">
    <source>
        <dbReference type="EMBL" id="ARM65394.1"/>
    </source>
</evidence>
<dbReference type="PANTHER" id="PTHR43142:SF1">
    <property type="entry name" value="CARBOXYLIC ESTER HYDROLASE"/>
    <property type="match status" value="1"/>
</dbReference>
<dbReference type="InterPro" id="IPR029058">
    <property type="entry name" value="AB_hydrolase_fold"/>
</dbReference>
<dbReference type="EC" id="3.1.1.-" evidence="6"/>
<evidence type="ECO:0000259" key="8">
    <source>
        <dbReference type="Pfam" id="PF00135"/>
    </source>
</evidence>
<accession>A0A2U3T8L0</accession>